<dbReference type="AlphaFoldDB" id="A0A443QCX2"/>
<keyword evidence="4" id="KW-0808">Transferase</keyword>
<dbReference type="OrthoDB" id="6500941at2759"/>
<dbReference type="Proteomes" id="UP000288716">
    <property type="component" value="Unassembled WGS sequence"/>
</dbReference>
<dbReference type="GO" id="GO:0030170">
    <property type="term" value="F:pyridoxal phosphate binding"/>
    <property type="evidence" value="ECO:0007669"/>
    <property type="project" value="InterPro"/>
</dbReference>
<dbReference type="STRING" id="299467.A0A443QCX2"/>
<keyword evidence="9" id="KW-1185">Reference proteome</keyword>
<accession>A0A443QCX2</accession>
<evidence type="ECO:0000256" key="2">
    <source>
        <dbReference type="ARBA" id="ARBA00012751"/>
    </source>
</evidence>
<keyword evidence="3" id="KW-0032">Aminotransferase</keyword>
<dbReference type="EMBL" id="NCKV01058801">
    <property type="protein sequence ID" value="RWS00864.1"/>
    <property type="molecule type" value="Genomic_DNA"/>
</dbReference>
<evidence type="ECO:0000259" key="7">
    <source>
        <dbReference type="Pfam" id="PF00155"/>
    </source>
</evidence>
<comment type="cofactor">
    <cofactor evidence="1">
        <name>pyridoxal 5'-phosphate</name>
        <dbReference type="ChEBI" id="CHEBI:597326"/>
    </cofactor>
</comment>
<reference evidence="8 9" key="1">
    <citation type="journal article" date="2018" name="Gigascience">
        <title>Genomes of trombidid mites reveal novel predicted allergens and laterally-transferred genes associated with secondary metabolism.</title>
        <authorList>
            <person name="Dong X."/>
            <person name="Chaisiri K."/>
            <person name="Xia D."/>
            <person name="Armstrong S.D."/>
            <person name="Fang Y."/>
            <person name="Donnelly M.J."/>
            <person name="Kadowaki T."/>
            <person name="McGarry J.W."/>
            <person name="Darby A.C."/>
            <person name="Makepeace B.L."/>
        </authorList>
    </citation>
    <scope>NUCLEOTIDE SEQUENCE [LARGE SCALE GENOMIC DNA]</scope>
    <source>
        <strain evidence="8">UoL-UT</strain>
    </source>
</reference>
<dbReference type="Gene3D" id="3.40.640.10">
    <property type="entry name" value="Type I PLP-dependent aspartate aminotransferase-like (Major domain)"/>
    <property type="match status" value="1"/>
</dbReference>
<dbReference type="InterPro" id="IPR015422">
    <property type="entry name" value="PyrdxlP-dep_Trfase_small"/>
</dbReference>
<evidence type="ECO:0000313" key="9">
    <source>
        <dbReference type="Proteomes" id="UP000288716"/>
    </source>
</evidence>
<dbReference type="Pfam" id="PF00155">
    <property type="entry name" value="Aminotran_1_2"/>
    <property type="match status" value="1"/>
</dbReference>
<evidence type="ECO:0000256" key="4">
    <source>
        <dbReference type="ARBA" id="ARBA00022679"/>
    </source>
</evidence>
<evidence type="ECO:0000256" key="3">
    <source>
        <dbReference type="ARBA" id="ARBA00022576"/>
    </source>
</evidence>
<gene>
    <name evidence="8" type="ORF">B4U80_06487</name>
</gene>
<dbReference type="GO" id="GO:0005739">
    <property type="term" value="C:mitochondrion"/>
    <property type="evidence" value="ECO:0007669"/>
    <property type="project" value="TreeGrafter"/>
</dbReference>
<dbReference type="EC" id="2.6.1.7" evidence="2"/>
<organism evidence="8 9">
    <name type="scientific">Leptotrombidium deliense</name>
    <dbReference type="NCBI Taxonomy" id="299467"/>
    <lineage>
        <taxon>Eukaryota</taxon>
        <taxon>Metazoa</taxon>
        <taxon>Ecdysozoa</taxon>
        <taxon>Arthropoda</taxon>
        <taxon>Chelicerata</taxon>
        <taxon>Arachnida</taxon>
        <taxon>Acari</taxon>
        <taxon>Acariformes</taxon>
        <taxon>Trombidiformes</taxon>
        <taxon>Prostigmata</taxon>
        <taxon>Anystina</taxon>
        <taxon>Parasitengona</taxon>
        <taxon>Trombiculoidea</taxon>
        <taxon>Trombiculidae</taxon>
        <taxon>Leptotrombidium</taxon>
    </lineage>
</organism>
<dbReference type="VEuPathDB" id="VectorBase:LDEU014435"/>
<dbReference type="InterPro" id="IPR051326">
    <property type="entry name" value="Kynurenine-oxoglutarate_AT"/>
</dbReference>
<dbReference type="GO" id="GO:0016212">
    <property type="term" value="F:kynurenine-oxoglutarate transaminase activity"/>
    <property type="evidence" value="ECO:0007669"/>
    <property type="project" value="UniProtKB-EC"/>
</dbReference>
<dbReference type="PANTHER" id="PTHR43807:SF20">
    <property type="entry name" value="FI04487P"/>
    <property type="match status" value="1"/>
</dbReference>
<protein>
    <recommendedName>
        <fullName evidence="2">kynurenine--oxoglutarate transaminase</fullName>
        <ecNumber evidence="2">2.6.1.7</ecNumber>
    </recommendedName>
</protein>
<proteinExistence type="predicted"/>
<evidence type="ECO:0000256" key="5">
    <source>
        <dbReference type="ARBA" id="ARBA00022898"/>
    </source>
</evidence>
<keyword evidence="5" id="KW-0663">Pyridoxal phosphate</keyword>
<dbReference type="InterPro" id="IPR015421">
    <property type="entry name" value="PyrdxlP-dep_Trfase_major"/>
</dbReference>
<name>A0A443QCX2_9ACAR</name>
<dbReference type="Gene3D" id="3.90.1150.10">
    <property type="entry name" value="Aspartate Aminotransferase, domain 1"/>
    <property type="match status" value="1"/>
</dbReference>
<evidence type="ECO:0000313" key="8">
    <source>
        <dbReference type="EMBL" id="RWS00864.1"/>
    </source>
</evidence>
<evidence type="ECO:0000256" key="6">
    <source>
        <dbReference type="ARBA" id="ARBA00024016"/>
    </source>
</evidence>
<dbReference type="SUPFAM" id="SSF53383">
    <property type="entry name" value="PLP-dependent transferases"/>
    <property type="match status" value="1"/>
</dbReference>
<comment type="caution">
    <text evidence="8">The sequence shown here is derived from an EMBL/GenBank/DDBJ whole genome shotgun (WGS) entry which is preliminary data.</text>
</comment>
<dbReference type="InterPro" id="IPR004839">
    <property type="entry name" value="Aminotransferase_I/II_large"/>
</dbReference>
<comment type="pathway">
    <text evidence="6">Amino-acid degradation; L-kynurenine degradation; kynurenate from L-kynurenine: step 1/2.</text>
</comment>
<evidence type="ECO:0000256" key="1">
    <source>
        <dbReference type="ARBA" id="ARBA00001933"/>
    </source>
</evidence>
<sequence>MSKNEYLKNKPIYDYRCCCCTDTIPGMWNRTITIGSEGKTFSVTGWIIGYVYGPEHLIKPLKFVHQYVVAICSTLFQEAFAVGYEMEYERLNQASFFLKQFAISLQQKRDLIVKMFN</sequence>
<feature type="domain" description="Aminotransferase class I/classII large" evidence="7">
    <location>
        <begin position="28"/>
        <end position="116"/>
    </location>
</feature>
<dbReference type="InterPro" id="IPR015424">
    <property type="entry name" value="PyrdxlP-dep_Trfase"/>
</dbReference>
<dbReference type="PANTHER" id="PTHR43807">
    <property type="entry name" value="FI04487P"/>
    <property type="match status" value="1"/>
</dbReference>